<dbReference type="RefSeq" id="WP_156439307.1">
    <property type="nucleotide sequence ID" value="NZ_KQ960941.1"/>
</dbReference>
<evidence type="ECO:0000313" key="3">
    <source>
        <dbReference type="Proteomes" id="UP000070160"/>
    </source>
</evidence>
<keyword evidence="1" id="KW-1133">Transmembrane helix</keyword>
<feature type="transmembrane region" description="Helical" evidence="1">
    <location>
        <begin position="25"/>
        <end position="44"/>
    </location>
</feature>
<gene>
    <name evidence="2" type="ORF">HMPREF3182_00726</name>
</gene>
<comment type="caution">
    <text evidence="2">The sequence shown here is derived from an EMBL/GenBank/DDBJ whole genome shotgun (WGS) entry which is preliminary data.</text>
</comment>
<organism evidence="2 3">
    <name type="scientific">Megasphaera hutchinsoni</name>
    <dbReference type="NCBI Taxonomy" id="1588748"/>
    <lineage>
        <taxon>Bacteria</taxon>
        <taxon>Bacillati</taxon>
        <taxon>Bacillota</taxon>
        <taxon>Negativicutes</taxon>
        <taxon>Veillonellales</taxon>
        <taxon>Veillonellaceae</taxon>
        <taxon>Megasphaera</taxon>
    </lineage>
</organism>
<evidence type="ECO:0000256" key="1">
    <source>
        <dbReference type="SAM" id="Phobius"/>
    </source>
</evidence>
<name>A0A134CHK0_9FIRM</name>
<accession>A0A134CHK0</accession>
<dbReference type="EMBL" id="LSDT01000028">
    <property type="protein sequence ID" value="KXB91703.1"/>
    <property type="molecule type" value="Genomic_DNA"/>
</dbReference>
<evidence type="ECO:0000313" key="2">
    <source>
        <dbReference type="EMBL" id="KXB91703.1"/>
    </source>
</evidence>
<keyword evidence="1" id="KW-0812">Transmembrane</keyword>
<protein>
    <submittedName>
        <fullName evidence="2">Uncharacterized protein</fullName>
    </submittedName>
</protein>
<keyword evidence="1" id="KW-0472">Membrane</keyword>
<sequence length="49" mass="5753">MIRTILLAMVIIAWGQVILHDRPGTVIVAVFFTILWLATSLWIYKRQRK</sequence>
<keyword evidence="3" id="KW-1185">Reference proteome</keyword>
<dbReference type="STRING" id="1588748.HMPREF3182_00726"/>
<reference evidence="3" key="1">
    <citation type="submission" date="2016-01" db="EMBL/GenBank/DDBJ databases">
        <authorList>
            <person name="Mitreva M."/>
            <person name="Pepin K.H."/>
            <person name="Mihindukulasuriya K.A."/>
            <person name="Fulton R."/>
            <person name="Fronick C."/>
            <person name="O'Laughlin M."/>
            <person name="Miner T."/>
            <person name="Herter B."/>
            <person name="Rosa B.A."/>
            <person name="Cordes M."/>
            <person name="Tomlinson C."/>
            <person name="Wollam A."/>
            <person name="Palsikar V.B."/>
            <person name="Mardis E.R."/>
            <person name="Wilson R.K."/>
        </authorList>
    </citation>
    <scope>NUCLEOTIDE SEQUENCE [LARGE SCALE GENOMIC DNA]</scope>
    <source>
        <strain evidence="3">KA00182</strain>
    </source>
</reference>
<dbReference type="Proteomes" id="UP000070160">
    <property type="component" value="Unassembled WGS sequence"/>
</dbReference>
<dbReference type="AlphaFoldDB" id="A0A134CHK0"/>
<proteinExistence type="predicted"/>